<proteinExistence type="predicted"/>
<accession>D8T1V4</accession>
<evidence type="ECO:0000256" key="1">
    <source>
        <dbReference type="SAM" id="Coils"/>
    </source>
</evidence>
<evidence type="ECO:0000313" key="3">
    <source>
        <dbReference type="EMBL" id="EFJ09457.1"/>
    </source>
</evidence>
<evidence type="ECO:0000313" key="4">
    <source>
        <dbReference type="Proteomes" id="UP000001514"/>
    </source>
</evidence>
<dbReference type="InParanoid" id="D8T1V4"/>
<feature type="coiled-coil region" evidence="1">
    <location>
        <begin position="33"/>
        <end position="60"/>
    </location>
</feature>
<evidence type="ECO:0000256" key="2">
    <source>
        <dbReference type="SAM" id="MobiDB-lite"/>
    </source>
</evidence>
<dbReference type="Proteomes" id="UP000001514">
    <property type="component" value="Unassembled WGS sequence"/>
</dbReference>
<feature type="region of interest" description="Disordered" evidence="2">
    <location>
        <begin position="119"/>
        <end position="150"/>
    </location>
</feature>
<dbReference type="HOGENOM" id="CLU_1449984_0_0_1"/>
<protein>
    <submittedName>
        <fullName evidence="3">Uncharacterized protein</fullName>
    </submittedName>
</protein>
<name>D8T1V4_SELML</name>
<dbReference type="EMBL" id="GL377663">
    <property type="protein sequence ID" value="EFJ09457.1"/>
    <property type="molecule type" value="Genomic_DNA"/>
</dbReference>
<feature type="compositionally biased region" description="Basic and acidic residues" evidence="2">
    <location>
        <begin position="134"/>
        <end position="150"/>
    </location>
</feature>
<dbReference type="AlphaFoldDB" id="D8T1V4"/>
<gene>
    <name evidence="3" type="ORF">SELMODRAFT_428136</name>
</gene>
<dbReference type="Gramene" id="EFJ09457">
    <property type="protein sequence ID" value="EFJ09457"/>
    <property type="gene ID" value="SELMODRAFT_428136"/>
</dbReference>
<sequence length="187" mass="20362">MQAIRGEIQGLVTKIWSLFVLSLFYMSRMPCKIEFLQGRVDSLIQERDNVAARLLDLEARAHRNDHAQLNDQSLVISQLTNGHSVGSIGLAPAARKMTSASPEDEVDMQTTTTARKGMEQVAVDDNYNNSHPLAGEEKQGDEGDGRKEEATSMAAVPFSDAPLMGASIRVISMVAQFVSGADLVKKT</sequence>
<keyword evidence="1" id="KW-0175">Coiled coil</keyword>
<reference evidence="3 4" key="1">
    <citation type="journal article" date="2011" name="Science">
        <title>The Selaginella genome identifies genetic changes associated with the evolution of vascular plants.</title>
        <authorList>
            <person name="Banks J.A."/>
            <person name="Nishiyama T."/>
            <person name="Hasebe M."/>
            <person name="Bowman J.L."/>
            <person name="Gribskov M."/>
            <person name="dePamphilis C."/>
            <person name="Albert V.A."/>
            <person name="Aono N."/>
            <person name="Aoyama T."/>
            <person name="Ambrose B.A."/>
            <person name="Ashton N.W."/>
            <person name="Axtell M.J."/>
            <person name="Barker E."/>
            <person name="Barker M.S."/>
            <person name="Bennetzen J.L."/>
            <person name="Bonawitz N.D."/>
            <person name="Chapple C."/>
            <person name="Cheng C."/>
            <person name="Correa L.G."/>
            <person name="Dacre M."/>
            <person name="DeBarry J."/>
            <person name="Dreyer I."/>
            <person name="Elias M."/>
            <person name="Engstrom E.M."/>
            <person name="Estelle M."/>
            <person name="Feng L."/>
            <person name="Finet C."/>
            <person name="Floyd S.K."/>
            <person name="Frommer W.B."/>
            <person name="Fujita T."/>
            <person name="Gramzow L."/>
            <person name="Gutensohn M."/>
            <person name="Harholt J."/>
            <person name="Hattori M."/>
            <person name="Heyl A."/>
            <person name="Hirai T."/>
            <person name="Hiwatashi Y."/>
            <person name="Ishikawa M."/>
            <person name="Iwata M."/>
            <person name="Karol K.G."/>
            <person name="Koehler B."/>
            <person name="Kolukisaoglu U."/>
            <person name="Kubo M."/>
            <person name="Kurata T."/>
            <person name="Lalonde S."/>
            <person name="Li K."/>
            <person name="Li Y."/>
            <person name="Litt A."/>
            <person name="Lyons E."/>
            <person name="Manning G."/>
            <person name="Maruyama T."/>
            <person name="Michael T.P."/>
            <person name="Mikami K."/>
            <person name="Miyazaki S."/>
            <person name="Morinaga S."/>
            <person name="Murata T."/>
            <person name="Mueller-Roeber B."/>
            <person name="Nelson D.R."/>
            <person name="Obara M."/>
            <person name="Oguri Y."/>
            <person name="Olmstead R.G."/>
            <person name="Onodera N."/>
            <person name="Petersen B.L."/>
            <person name="Pils B."/>
            <person name="Prigge M."/>
            <person name="Rensing S.A."/>
            <person name="Riano-Pachon D.M."/>
            <person name="Roberts A.W."/>
            <person name="Sato Y."/>
            <person name="Scheller H.V."/>
            <person name="Schulz B."/>
            <person name="Schulz C."/>
            <person name="Shakirov E.V."/>
            <person name="Shibagaki N."/>
            <person name="Shinohara N."/>
            <person name="Shippen D.E."/>
            <person name="Soerensen I."/>
            <person name="Sotooka R."/>
            <person name="Sugimoto N."/>
            <person name="Sugita M."/>
            <person name="Sumikawa N."/>
            <person name="Tanurdzic M."/>
            <person name="Theissen G."/>
            <person name="Ulvskov P."/>
            <person name="Wakazuki S."/>
            <person name="Weng J.K."/>
            <person name="Willats W.W."/>
            <person name="Wipf D."/>
            <person name="Wolf P.G."/>
            <person name="Yang L."/>
            <person name="Zimmer A.D."/>
            <person name="Zhu Q."/>
            <person name="Mitros T."/>
            <person name="Hellsten U."/>
            <person name="Loque D."/>
            <person name="Otillar R."/>
            <person name="Salamov A."/>
            <person name="Schmutz J."/>
            <person name="Shapiro H."/>
            <person name="Lindquist E."/>
            <person name="Lucas S."/>
            <person name="Rokhsar D."/>
            <person name="Grigoriev I.V."/>
        </authorList>
    </citation>
    <scope>NUCLEOTIDE SEQUENCE [LARGE SCALE GENOMIC DNA]</scope>
</reference>
<dbReference type="KEGG" id="smo:SELMODRAFT_428136"/>
<organism evidence="4">
    <name type="scientific">Selaginella moellendorffii</name>
    <name type="common">Spikemoss</name>
    <dbReference type="NCBI Taxonomy" id="88036"/>
    <lineage>
        <taxon>Eukaryota</taxon>
        <taxon>Viridiplantae</taxon>
        <taxon>Streptophyta</taxon>
        <taxon>Embryophyta</taxon>
        <taxon>Tracheophyta</taxon>
        <taxon>Lycopodiopsida</taxon>
        <taxon>Selaginellales</taxon>
        <taxon>Selaginellaceae</taxon>
        <taxon>Selaginella</taxon>
    </lineage>
</organism>
<keyword evidence="4" id="KW-1185">Reference proteome</keyword>